<feature type="transmembrane region" description="Helical" evidence="6">
    <location>
        <begin position="252"/>
        <end position="270"/>
    </location>
</feature>
<evidence type="ECO:0000313" key="8">
    <source>
        <dbReference type="EMBL" id="QTC48385.1"/>
    </source>
</evidence>
<feature type="transmembrane region" description="Helical" evidence="6">
    <location>
        <begin position="28"/>
        <end position="49"/>
    </location>
</feature>
<comment type="subcellular location">
    <subcellularLocation>
        <location evidence="1">Cell membrane</location>
        <topology evidence="1">Multi-pass membrane protein</topology>
    </subcellularLocation>
</comment>
<protein>
    <submittedName>
        <fullName evidence="8">EamA family transporter</fullName>
    </submittedName>
</protein>
<feature type="domain" description="EamA" evidence="7">
    <location>
        <begin position="2"/>
        <end position="137"/>
    </location>
</feature>
<feature type="transmembrane region" description="Helical" evidence="6">
    <location>
        <begin position="192"/>
        <end position="209"/>
    </location>
</feature>
<keyword evidence="3 6" id="KW-0812">Transmembrane</keyword>
<feature type="transmembrane region" description="Helical" evidence="6">
    <location>
        <begin position="151"/>
        <end position="172"/>
    </location>
</feature>
<evidence type="ECO:0000256" key="5">
    <source>
        <dbReference type="ARBA" id="ARBA00023136"/>
    </source>
</evidence>
<evidence type="ECO:0000256" key="4">
    <source>
        <dbReference type="ARBA" id="ARBA00022989"/>
    </source>
</evidence>
<dbReference type="RefSeq" id="WP_207806720.1">
    <property type="nucleotide sequence ID" value="NZ_CP059085.1"/>
</dbReference>
<evidence type="ECO:0000256" key="1">
    <source>
        <dbReference type="ARBA" id="ARBA00004651"/>
    </source>
</evidence>
<accession>A0A8A4K8D1</accession>
<dbReference type="AlphaFoldDB" id="A0A8A4K8D1"/>
<keyword evidence="5 6" id="KW-0472">Membrane</keyword>
<dbReference type="InterPro" id="IPR000620">
    <property type="entry name" value="EamA_dom"/>
</dbReference>
<name>A0A8A4K8D1_PANAN</name>
<dbReference type="GO" id="GO:0016020">
    <property type="term" value="C:membrane"/>
    <property type="evidence" value="ECO:0007669"/>
    <property type="project" value="InterPro"/>
</dbReference>
<reference evidence="8" key="1">
    <citation type="submission" date="2020-07" db="EMBL/GenBank/DDBJ databases">
        <title>Genome Sequences for Panteoa spp. that cause Center Rot in Onions.</title>
        <authorList>
            <person name="Asselin J.A."/>
            <person name="Helmann T."/>
            <person name="Beer S."/>
            <person name="Stodghill P."/>
        </authorList>
    </citation>
    <scope>NUCLEOTIDE SEQUENCE</scope>
    <source>
        <strain evidence="8">OC5a</strain>
        <plasmid evidence="8">pOC5aB</plasmid>
    </source>
</reference>
<gene>
    <name evidence="8" type="ORF">H0Z12_22575</name>
</gene>
<sequence>MWIYYGVSAGVILGFYDFWTKKAMSGNGLFQVVFYSSFFGALLWLPVFLPQVQALSPQLKIGPVRFAEQWPILVKSLMMTLSWVFAYFSVRELPMSFSGSVRASGPLWTLAGGSVVFGEFLSPLQFTAVLVSVLCYYGLSQTGKKEGINTLRSLPVAMMLLATILSSLTTVFDKYIVHNLDISAYTIQAYSSLYRFIFAGAFLIAFIRLGRSSLRCMWSLYIPLVGFSWVIAELIYFFAITDPDANVTYLSVFRRMSLVVGFILSALFIGEKNFRRKLIIISLIVVSTLLLMVKV</sequence>
<dbReference type="Proteomes" id="UP000663901">
    <property type="component" value="Plasmid pOC5aB"/>
</dbReference>
<keyword evidence="2" id="KW-1003">Cell membrane</keyword>
<keyword evidence="8" id="KW-0614">Plasmid</keyword>
<feature type="transmembrane region" description="Helical" evidence="6">
    <location>
        <begin position="221"/>
        <end position="240"/>
    </location>
</feature>
<feature type="transmembrane region" description="Helical" evidence="6">
    <location>
        <begin position="70"/>
        <end position="90"/>
    </location>
</feature>
<evidence type="ECO:0000313" key="9">
    <source>
        <dbReference type="Proteomes" id="UP000663901"/>
    </source>
</evidence>
<evidence type="ECO:0000256" key="6">
    <source>
        <dbReference type="SAM" id="Phobius"/>
    </source>
</evidence>
<feature type="domain" description="EamA" evidence="7">
    <location>
        <begin position="156"/>
        <end position="292"/>
    </location>
</feature>
<organism evidence="8 9">
    <name type="scientific">Pantoea ananas</name>
    <name type="common">Erwinia uredovora</name>
    <dbReference type="NCBI Taxonomy" id="553"/>
    <lineage>
        <taxon>Bacteria</taxon>
        <taxon>Pseudomonadati</taxon>
        <taxon>Pseudomonadota</taxon>
        <taxon>Gammaproteobacteria</taxon>
        <taxon>Enterobacterales</taxon>
        <taxon>Erwiniaceae</taxon>
        <taxon>Pantoea</taxon>
    </lineage>
</organism>
<keyword evidence="4 6" id="KW-1133">Transmembrane helix</keyword>
<evidence type="ECO:0000259" key="7">
    <source>
        <dbReference type="Pfam" id="PF00892"/>
    </source>
</evidence>
<feature type="transmembrane region" description="Helical" evidence="6">
    <location>
        <begin position="110"/>
        <end position="139"/>
    </location>
</feature>
<evidence type="ECO:0000256" key="2">
    <source>
        <dbReference type="ARBA" id="ARBA00022475"/>
    </source>
</evidence>
<geneLocation type="plasmid" evidence="8 9">
    <name>pOC5aB</name>
</geneLocation>
<evidence type="ECO:0000256" key="3">
    <source>
        <dbReference type="ARBA" id="ARBA00022692"/>
    </source>
</evidence>
<proteinExistence type="predicted"/>
<dbReference type="SUPFAM" id="SSF103481">
    <property type="entry name" value="Multidrug resistance efflux transporter EmrE"/>
    <property type="match status" value="2"/>
</dbReference>
<dbReference type="EMBL" id="CP059085">
    <property type="protein sequence ID" value="QTC48385.1"/>
    <property type="molecule type" value="Genomic_DNA"/>
</dbReference>
<feature type="transmembrane region" description="Helical" evidence="6">
    <location>
        <begin position="277"/>
        <end position="293"/>
    </location>
</feature>
<dbReference type="Pfam" id="PF00892">
    <property type="entry name" value="EamA"/>
    <property type="match status" value="2"/>
</dbReference>
<dbReference type="InterPro" id="IPR037185">
    <property type="entry name" value="EmrE-like"/>
</dbReference>